<dbReference type="AlphaFoldDB" id="A0A3N4IJE2"/>
<evidence type="ECO:0000256" key="1">
    <source>
        <dbReference type="SAM" id="MobiDB-lite"/>
    </source>
</evidence>
<gene>
    <name evidence="2" type="ORF">BJ508DRAFT_351066</name>
</gene>
<protein>
    <submittedName>
        <fullName evidence="2">Uncharacterized protein</fullName>
    </submittedName>
</protein>
<organism evidence="2 3">
    <name type="scientific">Ascobolus immersus RN42</name>
    <dbReference type="NCBI Taxonomy" id="1160509"/>
    <lineage>
        <taxon>Eukaryota</taxon>
        <taxon>Fungi</taxon>
        <taxon>Dikarya</taxon>
        <taxon>Ascomycota</taxon>
        <taxon>Pezizomycotina</taxon>
        <taxon>Pezizomycetes</taxon>
        <taxon>Pezizales</taxon>
        <taxon>Ascobolaceae</taxon>
        <taxon>Ascobolus</taxon>
    </lineage>
</organism>
<evidence type="ECO:0000313" key="3">
    <source>
        <dbReference type="Proteomes" id="UP000275078"/>
    </source>
</evidence>
<accession>A0A3N4IJE2</accession>
<feature type="compositionally biased region" description="Basic residues" evidence="1">
    <location>
        <begin position="157"/>
        <end position="174"/>
    </location>
</feature>
<proteinExistence type="predicted"/>
<dbReference type="Proteomes" id="UP000275078">
    <property type="component" value="Unassembled WGS sequence"/>
</dbReference>
<evidence type="ECO:0000313" key="2">
    <source>
        <dbReference type="EMBL" id="RPA85547.1"/>
    </source>
</evidence>
<feature type="region of interest" description="Disordered" evidence="1">
    <location>
        <begin position="142"/>
        <end position="182"/>
    </location>
</feature>
<dbReference type="EMBL" id="ML119653">
    <property type="protein sequence ID" value="RPA85547.1"/>
    <property type="molecule type" value="Genomic_DNA"/>
</dbReference>
<name>A0A3N4IJE2_ASCIM</name>
<feature type="compositionally biased region" description="Low complexity" evidence="1">
    <location>
        <begin position="142"/>
        <end position="156"/>
    </location>
</feature>
<keyword evidence="3" id="KW-1185">Reference proteome</keyword>
<sequence length="220" mass="25743">MRALLRIHSSSSLDDSQFRTRTQRKLAKLAKFRLKRSGSNPDIQMCGPSYYDATYYSSSYSSGCGQTRYPDNPECLRAYSTFMEQCYEIYYRNLPSSIVELSSTPGPDPSLLPSYDCFAAGYYGHRPYLEPAYYVQPYTATHSTSYSSSTTSQPYRTTRRRSRYRHRSSSRSRSRSSSEEIETGHIEWQNYEQTEYGTYELCGQQWDGYQWRRITRPYYG</sequence>
<reference evidence="2 3" key="1">
    <citation type="journal article" date="2018" name="Nat. Ecol. Evol.">
        <title>Pezizomycetes genomes reveal the molecular basis of ectomycorrhizal truffle lifestyle.</title>
        <authorList>
            <person name="Murat C."/>
            <person name="Payen T."/>
            <person name="Noel B."/>
            <person name="Kuo A."/>
            <person name="Morin E."/>
            <person name="Chen J."/>
            <person name="Kohler A."/>
            <person name="Krizsan K."/>
            <person name="Balestrini R."/>
            <person name="Da Silva C."/>
            <person name="Montanini B."/>
            <person name="Hainaut M."/>
            <person name="Levati E."/>
            <person name="Barry K.W."/>
            <person name="Belfiori B."/>
            <person name="Cichocki N."/>
            <person name="Clum A."/>
            <person name="Dockter R.B."/>
            <person name="Fauchery L."/>
            <person name="Guy J."/>
            <person name="Iotti M."/>
            <person name="Le Tacon F."/>
            <person name="Lindquist E.A."/>
            <person name="Lipzen A."/>
            <person name="Malagnac F."/>
            <person name="Mello A."/>
            <person name="Molinier V."/>
            <person name="Miyauchi S."/>
            <person name="Poulain J."/>
            <person name="Riccioni C."/>
            <person name="Rubini A."/>
            <person name="Sitrit Y."/>
            <person name="Splivallo R."/>
            <person name="Traeger S."/>
            <person name="Wang M."/>
            <person name="Zifcakova L."/>
            <person name="Wipf D."/>
            <person name="Zambonelli A."/>
            <person name="Paolocci F."/>
            <person name="Nowrousian M."/>
            <person name="Ottonello S."/>
            <person name="Baldrian P."/>
            <person name="Spatafora J.W."/>
            <person name="Henrissat B."/>
            <person name="Nagy L.G."/>
            <person name="Aury J.M."/>
            <person name="Wincker P."/>
            <person name="Grigoriev I.V."/>
            <person name="Bonfante P."/>
            <person name="Martin F.M."/>
        </authorList>
    </citation>
    <scope>NUCLEOTIDE SEQUENCE [LARGE SCALE GENOMIC DNA]</scope>
    <source>
        <strain evidence="2 3">RN42</strain>
    </source>
</reference>